<reference evidence="2" key="1">
    <citation type="submission" date="2023-01" db="EMBL/GenBank/DDBJ databases">
        <title>Key to firefly adult light organ development and bioluminescence: homeobox transcription factors regulate luciferase expression and transportation to peroxisome.</title>
        <authorList>
            <person name="Fu X."/>
        </authorList>
    </citation>
    <scope>NUCLEOTIDE SEQUENCE [LARGE SCALE GENOMIC DNA]</scope>
</reference>
<protein>
    <submittedName>
        <fullName evidence="1">Uncharacterized protein</fullName>
    </submittedName>
</protein>
<name>A0AAN7SNR8_9COLE</name>
<evidence type="ECO:0000313" key="2">
    <source>
        <dbReference type="Proteomes" id="UP001353858"/>
    </source>
</evidence>
<evidence type="ECO:0000313" key="1">
    <source>
        <dbReference type="EMBL" id="KAK4878998.1"/>
    </source>
</evidence>
<gene>
    <name evidence="1" type="ORF">RN001_007144</name>
</gene>
<sequence>MNNAKNEGTTNSNEYCNDRRLWIGNLDPRITDLEDQLHNKQIGTKNIVVTWPHSVSNEEPEKIKTVNIPALAMAKLEKKLIEKHKLKPSG</sequence>
<dbReference type="EMBL" id="JARPUR010000003">
    <property type="protein sequence ID" value="KAK4878998.1"/>
    <property type="molecule type" value="Genomic_DNA"/>
</dbReference>
<comment type="caution">
    <text evidence="1">The sequence shown here is derived from an EMBL/GenBank/DDBJ whole genome shotgun (WGS) entry which is preliminary data.</text>
</comment>
<accession>A0AAN7SNR8</accession>
<dbReference type="AlphaFoldDB" id="A0AAN7SNR8"/>
<keyword evidence="2" id="KW-1185">Reference proteome</keyword>
<organism evidence="1 2">
    <name type="scientific">Aquatica leii</name>
    <dbReference type="NCBI Taxonomy" id="1421715"/>
    <lineage>
        <taxon>Eukaryota</taxon>
        <taxon>Metazoa</taxon>
        <taxon>Ecdysozoa</taxon>
        <taxon>Arthropoda</taxon>
        <taxon>Hexapoda</taxon>
        <taxon>Insecta</taxon>
        <taxon>Pterygota</taxon>
        <taxon>Neoptera</taxon>
        <taxon>Endopterygota</taxon>
        <taxon>Coleoptera</taxon>
        <taxon>Polyphaga</taxon>
        <taxon>Elateriformia</taxon>
        <taxon>Elateroidea</taxon>
        <taxon>Lampyridae</taxon>
        <taxon>Luciolinae</taxon>
        <taxon>Aquatica</taxon>
    </lineage>
</organism>
<proteinExistence type="predicted"/>
<dbReference type="Proteomes" id="UP001353858">
    <property type="component" value="Unassembled WGS sequence"/>
</dbReference>